<dbReference type="Pfam" id="PF09719">
    <property type="entry name" value="C_GCAxxG_C_C"/>
    <property type="match status" value="1"/>
</dbReference>
<dbReference type="NCBIfam" id="TIGR01909">
    <property type="entry name" value="C_GCAxxG_C_C"/>
    <property type="match status" value="1"/>
</dbReference>
<organism evidence="1 2">
    <name type="scientific">Isachenkonia alkalipeptolytica</name>
    <dbReference type="NCBI Taxonomy" id="2565777"/>
    <lineage>
        <taxon>Bacteria</taxon>
        <taxon>Bacillati</taxon>
        <taxon>Bacillota</taxon>
        <taxon>Clostridia</taxon>
        <taxon>Eubacteriales</taxon>
        <taxon>Clostridiaceae</taxon>
        <taxon>Isachenkonia</taxon>
    </lineage>
</organism>
<dbReference type="EMBL" id="SUMG01000006">
    <property type="protein sequence ID" value="NBG88257.1"/>
    <property type="molecule type" value="Genomic_DNA"/>
</dbReference>
<protein>
    <recommendedName>
        <fullName evidence="3">C_GCAxxG_C_C family protein</fullName>
    </recommendedName>
</protein>
<keyword evidence="2" id="KW-1185">Reference proteome</keyword>
<evidence type="ECO:0000313" key="1">
    <source>
        <dbReference type="EMBL" id="NBG88257.1"/>
    </source>
</evidence>
<accession>A0AA44BDS2</accession>
<gene>
    <name evidence="1" type="ORF">ISALK_07060</name>
</gene>
<proteinExistence type="predicted"/>
<sequence>MMMKKEVSLEKIQRDAENYFQQGNYYCSEAIVASIRENFELDMPEEMVAMASGFPVGIGRSKCVCGAVSGGVMALGYFFGRTQGTTPKDPKSVQTLELAHELQESFKKNHKVLCCSILTKGMDMASGEHKAQCVSFTGEVARSASEIIVREMGMKNLDEDVKGV</sequence>
<dbReference type="Proteomes" id="UP000449710">
    <property type="component" value="Unassembled WGS sequence"/>
</dbReference>
<name>A0AA44BDS2_9CLOT</name>
<evidence type="ECO:0000313" key="2">
    <source>
        <dbReference type="Proteomes" id="UP000449710"/>
    </source>
</evidence>
<dbReference type="AlphaFoldDB" id="A0AA44BDS2"/>
<evidence type="ECO:0008006" key="3">
    <source>
        <dbReference type="Google" id="ProtNLM"/>
    </source>
</evidence>
<reference evidence="1 2" key="1">
    <citation type="submission" date="2019-04" db="EMBL/GenBank/DDBJ databases">
        <title>Isachenkonia alkalipeptolytica gen. nov. sp. nov. a new anaerobic, alkiliphilic organothrophic bacterium capable to reduce synthesized ferrihydrite isolated from a soda lake.</title>
        <authorList>
            <person name="Toshchakov S.V."/>
            <person name="Zavarzina D.G."/>
            <person name="Zhilina T.N."/>
            <person name="Kostrikina N.A."/>
            <person name="Kublanov I.V."/>
        </authorList>
    </citation>
    <scope>NUCLEOTIDE SEQUENCE [LARGE SCALE GENOMIC DNA]</scope>
    <source>
        <strain evidence="1 2">Z-1701</strain>
    </source>
</reference>
<comment type="caution">
    <text evidence="1">The sequence shown here is derived from an EMBL/GenBank/DDBJ whole genome shotgun (WGS) entry which is preliminary data.</text>
</comment>
<dbReference type="SUPFAM" id="SSF48695">
    <property type="entry name" value="Multiheme cytochromes"/>
    <property type="match status" value="1"/>
</dbReference>
<dbReference type="InterPro" id="IPR010181">
    <property type="entry name" value="CGCAxxGCC_motif"/>
</dbReference>
<dbReference type="InterPro" id="IPR036280">
    <property type="entry name" value="Multihaem_cyt_sf"/>
</dbReference>